<reference evidence="2" key="1">
    <citation type="journal article" date="2010" name="Mol. Biosyst.">
        <title>Moving posttranslational modifications forward to biosynthesize the glycosylated thiopeptide nocathiacin I in Nocardia sp. ATCC202099.</title>
        <authorList>
            <person name="Ding Y."/>
            <person name="Yu Y."/>
            <person name="Pan H."/>
            <person name="Guo H."/>
            <person name="Li Y."/>
            <person name="Liu W."/>
        </authorList>
    </citation>
    <scope>NUCLEOTIDE SEQUENCE</scope>
    <source>
        <strain evidence="2">ATCC 202099</strain>
    </source>
</reference>
<dbReference type="InterPro" id="IPR029068">
    <property type="entry name" value="Glyas_Bleomycin-R_OHBP_Dase"/>
</dbReference>
<evidence type="ECO:0000259" key="1">
    <source>
        <dbReference type="PROSITE" id="PS51819"/>
    </source>
</evidence>
<accession>E5DUH3</accession>
<dbReference type="EMBL" id="GU564398">
    <property type="protein sequence ID" value="ADR01077.1"/>
    <property type="molecule type" value="Genomic_DNA"/>
</dbReference>
<dbReference type="PROSITE" id="PS51819">
    <property type="entry name" value="VOC"/>
    <property type="match status" value="1"/>
</dbReference>
<name>E5DUH3_9NOCA</name>
<dbReference type="Pfam" id="PF00903">
    <property type="entry name" value="Glyoxalase"/>
    <property type="match status" value="1"/>
</dbReference>
<feature type="domain" description="VOC" evidence="1">
    <location>
        <begin position="25"/>
        <end position="149"/>
    </location>
</feature>
<dbReference type="InterPro" id="IPR037523">
    <property type="entry name" value="VOC_core"/>
</dbReference>
<dbReference type="CDD" id="cd06587">
    <property type="entry name" value="VOC"/>
    <property type="match status" value="1"/>
</dbReference>
<dbReference type="SUPFAM" id="SSF54593">
    <property type="entry name" value="Glyoxalase/Bleomycin resistance protein/Dihydroxybiphenyl dioxygenase"/>
    <property type="match status" value="1"/>
</dbReference>
<sequence>MTTHANHPSHEAAPEGVGFDDIPDMPNFAVLLVSDLEKSLQWYVDGLGFWIEKKLTGPDGQIAVIHLRRAQYRDMLLRPAREPLDGPLGRGVRISFTLNAETEASMREIAARAGALPQGTVNGPLATPWNTVDVEATDPDGYVVVLTTVADRARTWSELKKSVLADDTPVQLDS</sequence>
<proteinExistence type="predicted"/>
<dbReference type="Gene3D" id="3.10.180.10">
    <property type="entry name" value="2,3-Dihydroxybiphenyl 1,2-Dioxygenase, domain 1"/>
    <property type="match status" value="1"/>
</dbReference>
<protein>
    <submittedName>
        <fullName evidence="2">NocR</fullName>
    </submittedName>
</protein>
<dbReference type="InterPro" id="IPR004360">
    <property type="entry name" value="Glyas_Fos-R_dOase_dom"/>
</dbReference>
<dbReference type="AlphaFoldDB" id="E5DUH3"/>
<organism evidence="2">
    <name type="scientific">Nocardia sp. ATCC 202099</name>
    <dbReference type="NCBI Taxonomy" id="930400"/>
    <lineage>
        <taxon>Bacteria</taxon>
        <taxon>Bacillati</taxon>
        <taxon>Actinomycetota</taxon>
        <taxon>Actinomycetes</taxon>
        <taxon>Mycobacteriales</taxon>
        <taxon>Nocardiaceae</taxon>
        <taxon>Nocardia</taxon>
    </lineage>
</organism>
<evidence type="ECO:0000313" key="2">
    <source>
        <dbReference type="EMBL" id="ADR01077.1"/>
    </source>
</evidence>
<gene>
    <name evidence="2" type="primary">nocR</name>
</gene>